<comment type="caution">
    <text evidence="2">The sequence shown here is derived from an EMBL/GenBank/DDBJ whole genome shotgun (WGS) entry which is preliminary data.</text>
</comment>
<reference evidence="2 3" key="1">
    <citation type="submission" date="2024-04" db="EMBL/GenBank/DDBJ databases">
        <title>The reference genome of an endangered Asteraceae, Deinandra increscens subsp. villosa, native to the Central Coast of California.</title>
        <authorList>
            <person name="Guilliams M."/>
            <person name="Hasenstab-Lehman K."/>
            <person name="Meyer R."/>
            <person name="Mcevoy S."/>
        </authorList>
    </citation>
    <scope>NUCLEOTIDE SEQUENCE [LARGE SCALE GENOMIC DNA]</scope>
    <source>
        <tissue evidence="2">Leaf</tissue>
    </source>
</reference>
<keyword evidence="3" id="KW-1185">Reference proteome</keyword>
<dbReference type="Gene3D" id="1.10.287.2250">
    <property type="match status" value="1"/>
</dbReference>
<dbReference type="Proteomes" id="UP001408789">
    <property type="component" value="Unassembled WGS sequence"/>
</dbReference>
<organism evidence="2 3">
    <name type="scientific">Deinandra increscens subsp. villosa</name>
    <dbReference type="NCBI Taxonomy" id="3103831"/>
    <lineage>
        <taxon>Eukaryota</taxon>
        <taxon>Viridiplantae</taxon>
        <taxon>Streptophyta</taxon>
        <taxon>Embryophyta</taxon>
        <taxon>Tracheophyta</taxon>
        <taxon>Spermatophyta</taxon>
        <taxon>Magnoliopsida</taxon>
        <taxon>eudicotyledons</taxon>
        <taxon>Gunneridae</taxon>
        <taxon>Pentapetalae</taxon>
        <taxon>asterids</taxon>
        <taxon>campanulids</taxon>
        <taxon>Asterales</taxon>
        <taxon>Asteraceae</taxon>
        <taxon>Asteroideae</taxon>
        <taxon>Heliantheae alliance</taxon>
        <taxon>Madieae</taxon>
        <taxon>Madiinae</taxon>
        <taxon>Deinandra</taxon>
    </lineage>
</organism>
<gene>
    <name evidence="2" type="ORF">SSX86_030259</name>
</gene>
<evidence type="ECO:0000259" key="1">
    <source>
        <dbReference type="SMART" id="SM00848"/>
    </source>
</evidence>
<protein>
    <recommendedName>
        <fullName evidence="1">Cathepsin propeptide inhibitor domain-containing protein</fullName>
    </recommendedName>
</protein>
<dbReference type="SMART" id="SM00848">
    <property type="entry name" value="Inhibitor_I29"/>
    <property type="match status" value="1"/>
</dbReference>
<accession>A0AAP0GIE9</accession>
<evidence type="ECO:0000313" key="2">
    <source>
        <dbReference type="EMBL" id="KAK9050773.1"/>
    </source>
</evidence>
<dbReference type="AlphaFoldDB" id="A0AAP0GIE9"/>
<proteinExistence type="predicted"/>
<evidence type="ECO:0000313" key="3">
    <source>
        <dbReference type="Proteomes" id="UP001408789"/>
    </source>
</evidence>
<dbReference type="InterPro" id="IPR038765">
    <property type="entry name" value="Papain-like_cys_pep_sf"/>
</dbReference>
<name>A0AAP0GIE9_9ASTR</name>
<dbReference type="EMBL" id="JBCNJP010000205">
    <property type="protein sequence ID" value="KAK9050773.1"/>
    <property type="molecule type" value="Genomic_DNA"/>
</dbReference>
<sequence>MAFLWNKSSVPLRRRFLCVPPIAHSFQSNGTSRSSGWRTEEEIKTLFDEWATKFERSYSGIEREKRFQIWREKLREVEHHNNTGCPTWRKGLNLFSDVTAQELSRQRRLGDRPVGVYDLYLQRRQKQQLQQQRG</sequence>
<dbReference type="InterPro" id="IPR013201">
    <property type="entry name" value="Prot_inhib_I29"/>
</dbReference>
<dbReference type="Pfam" id="PF08246">
    <property type="entry name" value="Inhibitor_I29"/>
    <property type="match status" value="1"/>
</dbReference>
<dbReference type="SUPFAM" id="SSF54001">
    <property type="entry name" value="Cysteine proteinases"/>
    <property type="match status" value="1"/>
</dbReference>
<feature type="domain" description="Cathepsin propeptide inhibitor" evidence="1">
    <location>
        <begin position="47"/>
        <end position="103"/>
    </location>
</feature>